<evidence type="ECO:0000313" key="3">
    <source>
        <dbReference type="Proteomes" id="UP000235388"/>
    </source>
</evidence>
<dbReference type="Proteomes" id="UP000235388">
    <property type="component" value="Unassembled WGS sequence"/>
</dbReference>
<organism evidence="2 3">
    <name type="scientific">Puccinia coronata f. sp. avenae</name>
    <dbReference type="NCBI Taxonomy" id="200324"/>
    <lineage>
        <taxon>Eukaryota</taxon>
        <taxon>Fungi</taxon>
        <taxon>Dikarya</taxon>
        <taxon>Basidiomycota</taxon>
        <taxon>Pucciniomycotina</taxon>
        <taxon>Pucciniomycetes</taxon>
        <taxon>Pucciniales</taxon>
        <taxon>Pucciniaceae</taxon>
        <taxon>Puccinia</taxon>
    </lineage>
</organism>
<name>A0A2N5VHA7_9BASI</name>
<protein>
    <submittedName>
        <fullName evidence="2">Uncharacterized protein</fullName>
    </submittedName>
</protein>
<feature type="region of interest" description="Disordered" evidence="1">
    <location>
        <begin position="104"/>
        <end position="135"/>
    </location>
</feature>
<evidence type="ECO:0000313" key="2">
    <source>
        <dbReference type="EMBL" id="PLW49365.1"/>
    </source>
</evidence>
<comment type="caution">
    <text evidence="2">The sequence shown here is derived from an EMBL/GenBank/DDBJ whole genome shotgun (WGS) entry which is preliminary data.</text>
</comment>
<sequence length="135" mass="14313">MPPSLSIVTASKHVSLKTIMHVTVNVARKTFSNRSVANNFPGHFNSTCWPALKPTSLNLSIEQADIRITIFFRSLALVSPPSALFKATIADLNILLTCLLSKTSPSVASGPPSSSDSASEELSVSPSGSRDAFVL</sequence>
<feature type="compositionally biased region" description="Low complexity" evidence="1">
    <location>
        <begin position="104"/>
        <end position="129"/>
    </location>
</feature>
<proteinExistence type="predicted"/>
<accession>A0A2N5VHA7</accession>
<evidence type="ECO:0000256" key="1">
    <source>
        <dbReference type="SAM" id="MobiDB-lite"/>
    </source>
</evidence>
<reference evidence="2 3" key="1">
    <citation type="submission" date="2017-11" db="EMBL/GenBank/DDBJ databases">
        <title>De novo assembly and phasing of dikaryotic genomes from two isolates of Puccinia coronata f. sp. avenae, the causal agent of oat crown rust.</title>
        <authorList>
            <person name="Miller M.E."/>
            <person name="Zhang Y."/>
            <person name="Omidvar V."/>
            <person name="Sperschneider J."/>
            <person name="Schwessinger B."/>
            <person name="Raley C."/>
            <person name="Palmer J.M."/>
            <person name="Garnica D."/>
            <person name="Upadhyaya N."/>
            <person name="Rathjen J."/>
            <person name="Taylor J.M."/>
            <person name="Park R.F."/>
            <person name="Dodds P.N."/>
            <person name="Hirsch C.D."/>
            <person name="Kianian S.F."/>
            <person name="Figueroa M."/>
        </authorList>
    </citation>
    <scope>NUCLEOTIDE SEQUENCE [LARGE SCALE GENOMIC DNA]</scope>
    <source>
        <strain evidence="2">12NC29</strain>
    </source>
</reference>
<dbReference type="AlphaFoldDB" id="A0A2N5VHA7"/>
<keyword evidence="3" id="KW-1185">Reference proteome</keyword>
<dbReference type="EMBL" id="PGCJ01000096">
    <property type="protein sequence ID" value="PLW49365.1"/>
    <property type="molecule type" value="Genomic_DNA"/>
</dbReference>
<gene>
    <name evidence="2" type="ORF">PCANC_07757</name>
</gene>